<dbReference type="KEGG" id="mefw:F1737_05880"/>
<dbReference type="Proteomes" id="UP001301797">
    <property type="component" value="Chromosome"/>
</dbReference>
<name>A0AA97I338_9EURY</name>
<organism evidence="1 2">
    <name type="scientific">Methanochimaera problematica</name>
    <dbReference type="NCBI Taxonomy" id="2609417"/>
    <lineage>
        <taxon>Archaea</taxon>
        <taxon>Methanobacteriati</taxon>
        <taxon>Methanobacteriota</taxon>
        <taxon>Stenosarchaea group</taxon>
        <taxon>Methanomicrobia</taxon>
        <taxon>Methanomicrobiales</taxon>
        <taxon>Methanomicrobiaceae</taxon>
        <taxon>Methanochimaera</taxon>
    </lineage>
</organism>
<protein>
    <submittedName>
        <fullName evidence="1">Uncharacterized protein</fullName>
    </submittedName>
</protein>
<dbReference type="GeneID" id="85229690"/>
<dbReference type="RefSeq" id="WP_317135686.1">
    <property type="nucleotide sequence ID" value="NZ_CP043875.1"/>
</dbReference>
<accession>A0AA97I338</accession>
<proteinExistence type="predicted"/>
<evidence type="ECO:0000313" key="1">
    <source>
        <dbReference type="EMBL" id="WOF16273.1"/>
    </source>
</evidence>
<gene>
    <name evidence="1" type="ORF">F1737_05880</name>
</gene>
<reference evidence="1 2" key="1">
    <citation type="submission" date="2019-09" db="EMBL/GenBank/DDBJ databases">
        <title>The complete genome of Methanoplanus sp. FWC-SCC4.</title>
        <authorList>
            <person name="Chen S.-C."/>
            <person name="Zhou Y.-Z."/>
            <person name="Lai M.-C."/>
        </authorList>
    </citation>
    <scope>NUCLEOTIDE SEQUENCE [LARGE SCALE GENOMIC DNA]</scope>
    <source>
        <strain evidence="1 2">FWC-SCC4</strain>
    </source>
</reference>
<dbReference type="AlphaFoldDB" id="A0AA97I338"/>
<sequence length="136" mass="14906">MKKFNFKKIGILLAMMLVAGAALVGPVSAYAETHGYSDAGSYDVYAGGNLIGGNAATYYVQAGTTDSSTASYIYVKAEIFHNGNAFVDDVTGSQFNTNFKEASEFTNPGYTINNQPFFSIIKYFDYCYNYFSYLVI</sequence>
<dbReference type="EMBL" id="CP043875">
    <property type="protein sequence ID" value="WOF16273.1"/>
    <property type="molecule type" value="Genomic_DNA"/>
</dbReference>
<keyword evidence="2" id="KW-1185">Reference proteome</keyword>
<evidence type="ECO:0000313" key="2">
    <source>
        <dbReference type="Proteomes" id="UP001301797"/>
    </source>
</evidence>